<dbReference type="EMBL" id="MG011689">
    <property type="protein sequence ID" value="AVK75052.1"/>
    <property type="molecule type" value="Genomic_DNA"/>
</dbReference>
<dbReference type="GeneID" id="36844193"/>
<dbReference type="Pfam" id="PF19185">
    <property type="entry name" value="DUF5867"/>
    <property type="match status" value="1"/>
</dbReference>
<organism evidence="3">
    <name type="scientific">Pandoravirus quercus</name>
    <dbReference type="NCBI Taxonomy" id="2107709"/>
    <lineage>
        <taxon>Viruses</taxon>
        <taxon>Pandoravirus</taxon>
    </lineage>
</organism>
<dbReference type="KEGG" id="vg:36844193"/>
<feature type="region of interest" description="Disordered" evidence="1">
    <location>
        <begin position="1"/>
        <end position="23"/>
    </location>
</feature>
<dbReference type="InterPro" id="IPR043841">
    <property type="entry name" value="DUF5867"/>
</dbReference>
<accession>A0A2U7U9I2</accession>
<dbReference type="Proteomes" id="UP000248852">
    <property type="component" value="Segment"/>
</dbReference>
<dbReference type="RefSeq" id="YP_009483321.1">
    <property type="nucleotide sequence ID" value="NC_037667.1"/>
</dbReference>
<proteinExistence type="predicted"/>
<feature type="domain" description="DUF5867" evidence="2">
    <location>
        <begin position="351"/>
        <end position="618"/>
    </location>
</feature>
<name>A0A2U7U9I2_9VIRU</name>
<reference evidence="3" key="1">
    <citation type="journal article" date="2018" name="Nat. Commun.">
        <title>Diversity and evolution of the emerging Pandoraviridae family.</title>
        <authorList>
            <person name="Legendre M."/>
            <person name="Fabre E."/>
            <person name="Poirot O."/>
            <person name="Jeudy S."/>
            <person name="Lartigue A."/>
            <person name="Alempic J.M."/>
            <person name="Beucher L."/>
            <person name="Philippe N."/>
            <person name="Bertaux L."/>
            <person name="Christo-Foroux E."/>
            <person name="Labadie K."/>
            <person name="Coute Y."/>
            <person name="Abergel C."/>
            <person name="Claverie J.M."/>
        </authorList>
    </citation>
    <scope>NUCLEOTIDE SEQUENCE [LARGE SCALE GENOMIC DNA]</scope>
    <source>
        <strain evidence="3">Quercus</strain>
    </source>
</reference>
<evidence type="ECO:0000256" key="1">
    <source>
        <dbReference type="SAM" id="MobiDB-lite"/>
    </source>
</evidence>
<evidence type="ECO:0000259" key="2">
    <source>
        <dbReference type="Pfam" id="PF19185"/>
    </source>
</evidence>
<gene>
    <name evidence="3" type="ORF">pqer_cds_630</name>
</gene>
<evidence type="ECO:0000313" key="3">
    <source>
        <dbReference type="EMBL" id="AVK75052.1"/>
    </source>
</evidence>
<sequence>MLRAAARLAPTAEPVTPVGPRLSSYLKTNPCRPITLFGKIKGATGKIQGQKTLLPCSTQQHMDHTPKNLPFTPTTRDGAVCAVVKGLRVTAPIRLPTARDAQSPTTAKAVGLGEVPSTDDAAGAPYDQPYTINLNSTGQSLLDLINATVLREDFSIDARLCRAEQAVEAAEEIFGLATADGQPRPVPNSLIKVLGTRSPMNALRFMLVDSVLLGGDAAANRCLDVALRTEALARSYSQLTEDVRTRPSLCPVTGWLLDGVDWVPSATVPTPADAQTVVRVAATDAWMTVFDIARAAGRACSAMLLQRTHVEARRRAEQGTRVTTKRNVLPSSTCSTSLPLQDYMAIAMLALKAFARGLSDPVAALCSSSAACDWMALCRGPARVIVRTLRAAIETARAAEWSVPAPKPIHSARKTLAVAIDVAGGSRRDALVYMLGLLTSVAVVCTGRGKMEDDMPLQKMAMELQDPACPSRDIAIEGLDIIGDDDEDTIAGAVEPDTPCDPIDGQPPHPQDDLLSNLWGHHPDLFVAVLAHADPWDIGSLALTSRTHYEHVVKAVREDDAAESGRRFRAMGLSGTLWLQQRLDRRTYDAVAQLITPPPPDRGTLPDLRLLLFLCRPMATLDMVGLCRQRRQTKAALRMACALHCGDAIVRCINWLGLDQHLVQSKQDVRWDRHKVEWLAQGAGRSLSPLLVRIAVSESRQALSHIERHHSFNVVLREHIDHIDSLVGGMVTATVEALKGDTLLHRRRCRGDLPTLVDMLCTFLTGVRRKMDNGCMGPVGNDCLAGVFRSAAMAVLAPGIRLPMPRTRTRLALALLEAARPVWLGPNVPE</sequence>
<protein>
    <recommendedName>
        <fullName evidence="2">DUF5867 domain-containing protein</fullName>
    </recommendedName>
</protein>
<feature type="region of interest" description="Disordered" evidence="1">
    <location>
        <begin position="99"/>
        <end position="124"/>
    </location>
</feature>